<proteinExistence type="predicted"/>
<keyword evidence="2" id="KW-1185">Reference proteome</keyword>
<reference evidence="1" key="1">
    <citation type="submission" date="2020-11" db="EMBL/GenBank/DDBJ databases">
        <title>Sequencing the genomes of 1000 actinobacteria strains.</title>
        <authorList>
            <person name="Klenk H.-P."/>
        </authorList>
    </citation>
    <scope>NUCLEOTIDE SEQUENCE</scope>
    <source>
        <strain evidence="1">DSM 45356</strain>
    </source>
</reference>
<accession>A0A8J7KN23</accession>
<evidence type="ECO:0000313" key="1">
    <source>
        <dbReference type="EMBL" id="MBG6141154.1"/>
    </source>
</evidence>
<protein>
    <submittedName>
        <fullName evidence="1">Uncharacterized protein</fullName>
    </submittedName>
</protein>
<gene>
    <name evidence="1" type="ORF">IW245_007348</name>
</gene>
<dbReference type="AlphaFoldDB" id="A0A8J7KN23"/>
<evidence type="ECO:0000313" key="2">
    <source>
        <dbReference type="Proteomes" id="UP000622552"/>
    </source>
</evidence>
<organism evidence="1 2">
    <name type="scientific">Longispora fulva</name>
    <dbReference type="NCBI Taxonomy" id="619741"/>
    <lineage>
        <taxon>Bacteria</taxon>
        <taxon>Bacillati</taxon>
        <taxon>Actinomycetota</taxon>
        <taxon>Actinomycetes</taxon>
        <taxon>Micromonosporales</taxon>
        <taxon>Micromonosporaceae</taxon>
        <taxon>Longispora</taxon>
    </lineage>
</organism>
<sequence length="121" mass="13741">MTVNGRTLPLAVPQGTALGTLTTWYDDSARKSMIPGGYRVECDGHHWLWLMPGTGYKISYDGQAWMVEGGEWGLVRLTCDGGPVTVLPTSYREQPLDPRETYVVVPDFEMWATWELFRWRG</sequence>
<dbReference type="Proteomes" id="UP000622552">
    <property type="component" value="Unassembled WGS sequence"/>
</dbReference>
<name>A0A8J7KN23_9ACTN</name>
<comment type="caution">
    <text evidence="1">The sequence shown here is derived from an EMBL/GenBank/DDBJ whole genome shotgun (WGS) entry which is preliminary data.</text>
</comment>
<dbReference type="EMBL" id="JADOUF010000001">
    <property type="protein sequence ID" value="MBG6141154.1"/>
    <property type="molecule type" value="Genomic_DNA"/>
</dbReference>
<dbReference type="RefSeq" id="WP_197007616.1">
    <property type="nucleotide sequence ID" value="NZ_JADOUF010000001.1"/>
</dbReference>